<keyword evidence="3" id="KW-0067">ATP-binding</keyword>
<evidence type="ECO:0000313" key="3">
    <source>
        <dbReference type="EMBL" id="MFM9609436.1"/>
    </source>
</evidence>
<dbReference type="InterPro" id="IPR050267">
    <property type="entry name" value="Anti-sigma-factor_SerPK"/>
</dbReference>
<dbReference type="EMBL" id="JBJVNI010000006">
    <property type="protein sequence ID" value="MFM9609436.1"/>
    <property type="molecule type" value="Genomic_DNA"/>
</dbReference>
<keyword evidence="1" id="KW-0723">Serine/threonine-protein kinase</keyword>
<dbReference type="RefSeq" id="WP_055720323.1">
    <property type="nucleotide sequence ID" value="NZ_JBJVNI010000006.1"/>
</dbReference>
<dbReference type="Pfam" id="PF13581">
    <property type="entry name" value="HATPase_c_2"/>
    <property type="match status" value="1"/>
</dbReference>
<evidence type="ECO:0000313" key="4">
    <source>
        <dbReference type="Proteomes" id="UP001631957"/>
    </source>
</evidence>
<dbReference type="InterPro" id="IPR003594">
    <property type="entry name" value="HATPase_dom"/>
</dbReference>
<keyword evidence="1" id="KW-0418">Kinase</keyword>
<organism evidence="3 4">
    <name type="scientific">Streptomyces niveiscabiei</name>
    <dbReference type="NCBI Taxonomy" id="164115"/>
    <lineage>
        <taxon>Bacteria</taxon>
        <taxon>Bacillati</taxon>
        <taxon>Actinomycetota</taxon>
        <taxon>Actinomycetes</taxon>
        <taxon>Kitasatosporales</taxon>
        <taxon>Streptomycetaceae</taxon>
        <taxon>Streptomyces</taxon>
    </lineage>
</organism>
<dbReference type="InterPro" id="IPR036890">
    <property type="entry name" value="HATPase_C_sf"/>
</dbReference>
<comment type="caution">
    <text evidence="3">The sequence shown here is derived from an EMBL/GenBank/DDBJ whole genome shotgun (WGS) entry which is preliminary data.</text>
</comment>
<protein>
    <submittedName>
        <fullName evidence="3">ATP-binding protein</fullName>
    </submittedName>
</protein>
<accession>A0ABW9HP26</accession>
<dbReference type="GO" id="GO:0005524">
    <property type="term" value="F:ATP binding"/>
    <property type="evidence" value="ECO:0007669"/>
    <property type="project" value="UniProtKB-KW"/>
</dbReference>
<sequence length="140" mass="15176">MNSTTRPARTGIRTHGKNFPRVPESARAARRFAEAALNSLALSGLSDSVTLIVSELVANAVCHAEGGSIRVTLSLIGDRRVRVAVSDESRCLPRLGSPAPEDDQGRGLPIIEELSDRLGVDCLPHGKRVWAELTVDRERR</sequence>
<gene>
    <name evidence="3" type="ORF">ACKI18_12030</name>
</gene>
<name>A0ABW9HP26_9ACTN</name>
<dbReference type="Proteomes" id="UP001631957">
    <property type="component" value="Unassembled WGS sequence"/>
</dbReference>
<proteinExistence type="predicted"/>
<dbReference type="CDD" id="cd16936">
    <property type="entry name" value="HATPase_RsbW-like"/>
    <property type="match status" value="1"/>
</dbReference>
<feature type="domain" description="Histidine kinase/HSP90-like ATPase" evidence="2">
    <location>
        <begin position="20"/>
        <end position="131"/>
    </location>
</feature>
<keyword evidence="3" id="KW-0547">Nucleotide-binding</keyword>
<dbReference type="PANTHER" id="PTHR35526:SF3">
    <property type="entry name" value="ANTI-SIGMA-F FACTOR RSBW"/>
    <property type="match status" value="1"/>
</dbReference>
<dbReference type="PANTHER" id="PTHR35526">
    <property type="entry name" value="ANTI-SIGMA-F FACTOR RSBW-RELATED"/>
    <property type="match status" value="1"/>
</dbReference>
<evidence type="ECO:0000259" key="2">
    <source>
        <dbReference type="Pfam" id="PF13581"/>
    </source>
</evidence>
<dbReference type="Gene3D" id="3.30.565.10">
    <property type="entry name" value="Histidine kinase-like ATPase, C-terminal domain"/>
    <property type="match status" value="1"/>
</dbReference>
<evidence type="ECO:0000256" key="1">
    <source>
        <dbReference type="ARBA" id="ARBA00022527"/>
    </source>
</evidence>
<keyword evidence="1" id="KW-0808">Transferase</keyword>
<dbReference type="SUPFAM" id="SSF55874">
    <property type="entry name" value="ATPase domain of HSP90 chaperone/DNA topoisomerase II/histidine kinase"/>
    <property type="match status" value="1"/>
</dbReference>
<keyword evidence="4" id="KW-1185">Reference proteome</keyword>
<reference evidence="3 4" key="1">
    <citation type="submission" date="2024-12" db="EMBL/GenBank/DDBJ databases">
        <title>Forecasting of Potato common scab and diversities of Pathogenic streptomyces spp. in china.</title>
        <authorList>
            <person name="Handique U."/>
            <person name="Wu J."/>
        </authorList>
    </citation>
    <scope>NUCLEOTIDE SEQUENCE [LARGE SCALE GENOMIC DNA]</scope>
    <source>
        <strain evidence="3 4">ZRIMU1530</strain>
    </source>
</reference>